<sequence>MDTSLVTADFASFEDVVSRLILVPRDDDLCIGAKVGSHEVPTVINAACEEKVHPANEEAGDDPSGDPTESYDSGEAEKNENNDKFQCPEGPDSNSREADGEEDSATDIQPQNEVNEVDEKHDADGSIDGWIGTVTVPQPIITNMQVPVGYVLVKIRHSNDDDNNDMPELESIEFSGLFSFLRGAAFPLSLVFAPPSENSMDESGSKDGASSPTQSSSGPLDVEEEEMDEDGDSAKTVINEIPPPLSTLVSREDAAKYAKLAATELRGRLSRWGYQAATLAADAATQVKELRDEKQRKMSDEKQHRNIENVSELKTVDVSPFTQPVVEEKKEDGLPVDAGGKPLDTESGGVIDIAPTTKNPVESCFIFIQTSSGFELIQNETPTSITNESVISVRLTKDRACPVGKNGYTFQWYRSNTDGVIKDASMCPSDGEHNDNALPGWSLLRGACYAAYQPSVSDCGRQLLCIIKHEDIFFRCCYLPCIVVLEQALLDSAKKNLLGGLRSMSFGNLQGLDGLSLFHLKIDLVSNDDFISSSSIFLGKVTGGSVDESYNEKEHITHFRVEADPAKPRLFDLTCSSHGRLRLDAANRKSRESLLLALGLANFKGKLSSLTNETALFPSCESEDTIHAENELLPPDKHSLFEARLDEMNRLLQSKDFAITKLQQAWLDADARNKKIEIELESCRDAERHLKSALQKSDSQASVHACTIDNLNKAQTELVVVHERTVKALKNEKAVLQAAIDARDGKIAGLTTQLSELVKRSSLQAEQISITENLKINLAKAQERYSSAERIIASMKDKETELNLALAAARENCSKIESDYRSLKTTASKCESDYKKLKMERNSLRQRAEGLSKEMLRMNKNKSESVENEKLKTAIDELGRENNYLLEQIEVIKSERRDAFEKLQATYMAHEQSVRFQRSPSTEVTNGSCALEHRISELETVIASMSEYLSAKDMQIETLKQVNEAILNDHR</sequence>
<gene>
    <name evidence="3" type="ORF">ACHAW5_000817</name>
</gene>
<evidence type="ECO:0000313" key="4">
    <source>
        <dbReference type="Proteomes" id="UP001530315"/>
    </source>
</evidence>
<keyword evidence="4" id="KW-1185">Reference proteome</keyword>
<evidence type="ECO:0000256" key="1">
    <source>
        <dbReference type="SAM" id="Coils"/>
    </source>
</evidence>
<organism evidence="3 4">
    <name type="scientific">Stephanodiscus triporus</name>
    <dbReference type="NCBI Taxonomy" id="2934178"/>
    <lineage>
        <taxon>Eukaryota</taxon>
        <taxon>Sar</taxon>
        <taxon>Stramenopiles</taxon>
        <taxon>Ochrophyta</taxon>
        <taxon>Bacillariophyta</taxon>
        <taxon>Coscinodiscophyceae</taxon>
        <taxon>Thalassiosirophycidae</taxon>
        <taxon>Stephanodiscales</taxon>
        <taxon>Stephanodiscaceae</taxon>
        <taxon>Stephanodiscus</taxon>
    </lineage>
</organism>
<protein>
    <submittedName>
        <fullName evidence="3">Uncharacterized protein</fullName>
    </submittedName>
</protein>
<evidence type="ECO:0000313" key="3">
    <source>
        <dbReference type="EMBL" id="KAL3768666.1"/>
    </source>
</evidence>
<feature type="region of interest" description="Disordered" evidence="2">
    <location>
        <begin position="197"/>
        <end position="239"/>
    </location>
</feature>
<feature type="compositionally biased region" description="Polar residues" evidence="2">
    <location>
        <begin position="197"/>
        <end position="218"/>
    </location>
</feature>
<feature type="compositionally biased region" description="Acidic residues" evidence="2">
    <location>
        <begin position="221"/>
        <end position="231"/>
    </location>
</feature>
<feature type="coiled-coil region" evidence="1">
    <location>
        <begin position="771"/>
        <end position="888"/>
    </location>
</feature>
<name>A0ABD3N384_9STRA</name>
<keyword evidence="1" id="KW-0175">Coiled coil</keyword>
<reference evidence="3 4" key="1">
    <citation type="submission" date="2024-10" db="EMBL/GenBank/DDBJ databases">
        <title>Updated reference genomes for cyclostephanoid diatoms.</title>
        <authorList>
            <person name="Roberts W.R."/>
            <person name="Alverson A.J."/>
        </authorList>
    </citation>
    <scope>NUCLEOTIDE SEQUENCE [LARGE SCALE GENOMIC DNA]</scope>
    <source>
        <strain evidence="3 4">AJA276-08</strain>
    </source>
</reference>
<proteinExistence type="predicted"/>
<dbReference type="Proteomes" id="UP001530315">
    <property type="component" value="Unassembled WGS sequence"/>
</dbReference>
<feature type="region of interest" description="Disordered" evidence="2">
    <location>
        <begin position="332"/>
        <end position="352"/>
    </location>
</feature>
<comment type="caution">
    <text evidence="3">The sequence shown here is derived from an EMBL/GenBank/DDBJ whole genome shotgun (WGS) entry which is preliminary data.</text>
</comment>
<dbReference type="AlphaFoldDB" id="A0ABD3N384"/>
<evidence type="ECO:0000256" key="2">
    <source>
        <dbReference type="SAM" id="MobiDB-lite"/>
    </source>
</evidence>
<feature type="region of interest" description="Disordered" evidence="2">
    <location>
        <begin position="54"/>
        <end position="128"/>
    </location>
</feature>
<accession>A0ABD3N384</accession>
<dbReference type="EMBL" id="JALLAZ020001671">
    <property type="protein sequence ID" value="KAL3768666.1"/>
    <property type="molecule type" value="Genomic_DNA"/>
</dbReference>